<evidence type="ECO:0000313" key="3">
    <source>
        <dbReference type="Proteomes" id="UP000054735"/>
    </source>
</evidence>
<dbReference type="EMBL" id="LNXT01000040">
    <property type="protein sequence ID" value="KTC69440.1"/>
    <property type="molecule type" value="Genomic_DNA"/>
</dbReference>
<accession>A0A378IAV5</accession>
<sequence>MTPWYKLLLTPIIKRMNRDEMEAAVTFINAVFAHLEKMIFDSELPLQVPFGIVYHIHREYSSPEKKVLLKDLARLMLGLSILYTKYAEEASVYTSDFYELVNEPALRLPQDYARPLIAKRLAANYSEEEVYLYIKDNKLHCFFLYKDDPYVFCLDNLTEAPSDKELTRAIAQKQAEPIAANGALTFITDSYPEWIESENKAYLKIRNGEIYCFFRHKKDLFEFCVDNLTRQAKLSIQAKIRRGEGIGGVFAGVLKKALALKTQEKIEQGFKRVFKTNVTPNWTELRSDKLSLIEKAYLFRVIENETLAKLKFQLNIGFTSAEKLLFQQDNPQFEQVYSDDFFISLYKDYFQVEVEPGELQRLIKNVIPEHIQRQWELIFRSLLPWKALFMKYNWNIDLLALMRKHQVEDAELHAIPGRISRYWAPVFSAVSPLNELFAIEDISSFAEQFKKILRLLLDDMLLSPSPESIIRKKQFLDFLHSRDCTYQSSWASVISWGFSIGDISAAITEPEDTQLVSINRLLALVSMEGRGLCDKDKLAFAQWLSKLREGIYNSYIESDPTLFPDKLLNDYPFADVLGPKLKPLISIFSMLRQIPPIIDSKLLDAILLLLSRFPSEIADYFPEFSNQLLSLFLQLQEAYTNAQLNPEEIKRKLLLHIHRFDMCFTDQAWGRAAEEVECQLIQNTVYTQIFSQISSLSKINRNMFVFQNDLRDLVYTLYLEGMKTPFNAASYFQCYLLLLKDFEKESLSTSVYGHALIKSLLDIGKQVYQHSLAKEANSSELVQARTRLRRQLFFHALSQLKSQNTNVLSQEASEKYQENIARKIHLVIKVEVNWDVSEKEIISAKQSFIKSVFVQEHTRQGILSHFIDGKDYLASTLFFNNSDSRKLFGAISQIDRFAMSLMKKYPYRVELLDSLACDLRVAAVELLESNQISSNQVKKIVSNFIRLLNSKNELLSVVKNRWANVRADLVKTLSELEIIKALGASFQLALIKSSSMPENTNLFFTRSISQKNLQDSGSRLEPPSP</sequence>
<reference evidence="2 4" key="2">
    <citation type="submission" date="2018-06" db="EMBL/GenBank/DDBJ databases">
        <authorList>
            <consortium name="Pathogen Informatics"/>
            <person name="Doyle S."/>
        </authorList>
    </citation>
    <scope>NUCLEOTIDE SEQUENCE [LARGE SCALE GENOMIC DNA]</scope>
    <source>
        <strain evidence="2 4">NCTC12437</strain>
    </source>
</reference>
<dbReference type="EMBL" id="UGNW01000001">
    <property type="protein sequence ID" value="STX31681.1"/>
    <property type="molecule type" value="Genomic_DNA"/>
</dbReference>
<reference evidence="1 3" key="1">
    <citation type="submission" date="2015-11" db="EMBL/GenBank/DDBJ databases">
        <title>Genomic analysis of 38 Legionella species identifies large and diverse effector repertoires.</title>
        <authorList>
            <person name="Burstein D."/>
            <person name="Amaro F."/>
            <person name="Zusman T."/>
            <person name="Lifshitz Z."/>
            <person name="Cohen O."/>
            <person name="Gilbert J.A."/>
            <person name="Pupko T."/>
            <person name="Shuman H.A."/>
            <person name="Segal G."/>
        </authorList>
    </citation>
    <scope>NUCLEOTIDE SEQUENCE [LARGE SCALE GENOMIC DNA]</scope>
    <source>
        <strain evidence="1 3">CDC#1407-AL-14</strain>
    </source>
</reference>
<dbReference type="OrthoDB" id="5654032at2"/>
<evidence type="ECO:0000313" key="1">
    <source>
        <dbReference type="EMBL" id="KTC69440.1"/>
    </source>
</evidence>
<dbReference type="AlphaFoldDB" id="A0A378IAV5"/>
<gene>
    <name evidence="1" type="ORF">Lbir_2179</name>
    <name evidence="2" type="ORF">NCTC12437_01455</name>
</gene>
<keyword evidence="3" id="KW-1185">Reference proteome</keyword>
<dbReference type="STRING" id="28083.Lbir_2179"/>
<dbReference type="Proteomes" id="UP000054735">
    <property type="component" value="Unassembled WGS sequence"/>
</dbReference>
<proteinExistence type="predicted"/>
<protein>
    <submittedName>
        <fullName evidence="2">Uncharacterized protein</fullName>
    </submittedName>
</protein>
<dbReference type="Proteomes" id="UP000255066">
    <property type="component" value="Unassembled WGS sequence"/>
</dbReference>
<evidence type="ECO:0000313" key="2">
    <source>
        <dbReference type="EMBL" id="STX31681.1"/>
    </source>
</evidence>
<name>A0A378IAV5_9GAMM</name>
<organism evidence="2 4">
    <name type="scientific">Legionella birminghamensis</name>
    <dbReference type="NCBI Taxonomy" id="28083"/>
    <lineage>
        <taxon>Bacteria</taxon>
        <taxon>Pseudomonadati</taxon>
        <taxon>Pseudomonadota</taxon>
        <taxon>Gammaproteobacteria</taxon>
        <taxon>Legionellales</taxon>
        <taxon>Legionellaceae</taxon>
        <taxon>Legionella</taxon>
    </lineage>
</organism>
<evidence type="ECO:0000313" key="4">
    <source>
        <dbReference type="Proteomes" id="UP000255066"/>
    </source>
</evidence>
<dbReference type="RefSeq" id="WP_058524181.1">
    <property type="nucleotide sequence ID" value="NZ_CAAAHV010000012.1"/>
</dbReference>